<accession>A0A136LZ51</accession>
<dbReference type="EMBL" id="JYNZ01000003">
    <property type="protein sequence ID" value="KXK26924.1"/>
    <property type="molecule type" value="Genomic_DNA"/>
</dbReference>
<evidence type="ECO:0000313" key="2">
    <source>
        <dbReference type="EMBL" id="KXK26924.1"/>
    </source>
</evidence>
<protein>
    <submittedName>
        <fullName evidence="2">All-trans-phytoene synthase/15-cis-phytoene synthase</fullName>
        <ecNumber evidence="2">2.5.1.32</ecNumber>
    </submittedName>
</protein>
<dbReference type="PROSITE" id="PS01045">
    <property type="entry name" value="SQUALEN_PHYTOEN_SYN_2"/>
    <property type="match status" value="1"/>
</dbReference>
<dbReference type="InterPro" id="IPR044843">
    <property type="entry name" value="Trans_IPPS_bact-type"/>
</dbReference>
<dbReference type="SFLD" id="SFLDG01018">
    <property type="entry name" value="Squalene/Phytoene_Synthase_Lik"/>
    <property type="match status" value="1"/>
</dbReference>
<dbReference type="SUPFAM" id="SSF48576">
    <property type="entry name" value="Terpenoid synthases"/>
    <property type="match status" value="1"/>
</dbReference>
<dbReference type="AlphaFoldDB" id="A0A136LZ51"/>
<dbReference type="CDD" id="cd00683">
    <property type="entry name" value="Trans_IPPS_HH"/>
    <property type="match status" value="1"/>
</dbReference>
<gene>
    <name evidence="2" type="primary">crtB</name>
    <name evidence="2" type="ORF">TR69_WS6001000948</name>
</gene>
<dbReference type="PATRIC" id="fig|1617426.3.peg.934"/>
<dbReference type="GO" id="GO:0016117">
    <property type="term" value="P:carotenoid biosynthetic process"/>
    <property type="evidence" value="ECO:0007669"/>
    <property type="project" value="UniProtKB-ARBA"/>
</dbReference>
<dbReference type="PANTHER" id="PTHR31480">
    <property type="entry name" value="BIFUNCTIONAL LYCOPENE CYCLASE/PHYTOENE SYNTHASE"/>
    <property type="match status" value="1"/>
</dbReference>
<dbReference type="Proteomes" id="UP000070457">
    <property type="component" value="Unassembled WGS sequence"/>
</dbReference>
<name>A0A136LZ51_9BACT</name>
<evidence type="ECO:0000256" key="1">
    <source>
        <dbReference type="ARBA" id="ARBA00022679"/>
    </source>
</evidence>
<dbReference type="SFLD" id="SFLDS00005">
    <property type="entry name" value="Isoprenoid_Synthase_Type_I"/>
    <property type="match status" value="1"/>
</dbReference>
<dbReference type="Pfam" id="PF00494">
    <property type="entry name" value="SQS_PSY"/>
    <property type="match status" value="1"/>
</dbReference>
<dbReference type="EC" id="2.5.1.32" evidence="2"/>
<dbReference type="InterPro" id="IPR033904">
    <property type="entry name" value="Trans_IPPS_HH"/>
</dbReference>
<dbReference type="InterPro" id="IPR002060">
    <property type="entry name" value="Squ/phyt_synthse"/>
</dbReference>
<dbReference type="GO" id="GO:0051996">
    <property type="term" value="F:squalene synthase [NAD(P)H] activity"/>
    <property type="evidence" value="ECO:0007669"/>
    <property type="project" value="InterPro"/>
</dbReference>
<reference evidence="2 3" key="1">
    <citation type="submission" date="2015-02" db="EMBL/GenBank/DDBJ databases">
        <title>Improved understanding of the partial-nitritation anammox process through 23 genomes representing the majority of the microbial community.</title>
        <authorList>
            <person name="Speth D.R."/>
            <person name="In T Zandt M."/>
            <person name="Guerrero Cruz S."/>
            <person name="Jetten M.S."/>
            <person name="Dutilh B.E."/>
        </authorList>
    </citation>
    <scope>NUCLEOTIDE SEQUENCE [LARGE SCALE GENOMIC DNA]</scope>
    <source>
        <strain evidence="2">OLB20</strain>
    </source>
</reference>
<dbReference type="STRING" id="1617426.TR69_WS6001000948"/>
<dbReference type="GO" id="GO:0004311">
    <property type="term" value="F:geranylgeranyl diphosphate synthase activity"/>
    <property type="evidence" value="ECO:0007669"/>
    <property type="project" value="InterPro"/>
</dbReference>
<organism evidence="2 3">
    <name type="scientific">candidate division WS6 bacterium OLB20</name>
    <dbReference type="NCBI Taxonomy" id="1617426"/>
    <lineage>
        <taxon>Bacteria</taxon>
        <taxon>Candidatus Dojkabacteria</taxon>
    </lineage>
</organism>
<dbReference type="InterPro" id="IPR019845">
    <property type="entry name" value="Squalene/phytoene_synthase_CS"/>
</dbReference>
<proteinExistence type="predicted"/>
<dbReference type="SFLD" id="SFLDG01212">
    <property type="entry name" value="Phytoene_synthase_like"/>
    <property type="match status" value="1"/>
</dbReference>
<evidence type="ECO:0000313" key="3">
    <source>
        <dbReference type="Proteomes" id="UP000070457"/>
    </source>
</evidence>
<dbReference type="Gene3D" id="1.10.600.10">
    <property type="entry name" value="Farnesyl Diphosphate Synthase"/>
    <property type="match status" value="1"/>
</dbReference>
<keyword evidence="1 2" id="KW-0808">Transferase</keyword>
<sequence length="275" mass="32337">MEQKNQIFKDGSKTFYYASRFFPAGKRQDVATLYAFVRLPDNYVDRIPQLPDEFYSFRKLYEQSASAVTGNKVIDDFRALQLRKHFKQAWIEAYLDAMERDLSENVIRTETDMLDYVHGSAEVVGLMMSRILDLPENLDEYAIKLGRAYQLINFIRDVDEDITFGRTYFPEEDLKKFGIYPLTKESIYRHQQEFSDMMRFQIQRFRTWHTEAMSGVSAMPYRYRVPVLTASAQYLWTASVIDRDPMTVMEQKVKPSRWQVISGGLAASITQLLRR</sequence>
<comment type="caution">
    <text evidence="2">The sequence shown here is derived from an EMBL/GenBank/DDBJ whole genome shotgun (WGS) entry which is preliminary data.</text>
</comment>
<dbReference type="InterPro" id="IPR008949">
    <property type="entry name" value="Isoprenoid_synthase_dom_sf"/>
</dbReference>